<evidence type="ECO:0000313" key="2">
    <source>
        <dbReference type="EMBL" id="JAD65927.1"/>
    </source>
</evidence>
<protein>
    <submittedName>
        <fullName evidence="2">Uncharacterized protein</fullName>
    </submittedName>
</protein>
<reference evidence="2" key="1">
    <citation type="submission" date="2014-09" db="EMBL/GenBank/DDBJ databases">
        <authorList>
            <person name="Magalhaes I.L.F."/>
            <person name="Oliveira U."/>
            <person name="Santos F.R."/>
            <person name="Vidigal T.H.D.A."/>
            <person name="Brescovit A.D."/>
            <person name="Santos A.J."/>
        </authorList>
    </citation>
    <scope>NUCLEOTIDE SEQUENCE</scope>
    <source>
        <tissue evidence="2">Shoot tissue taken approximately 20 cm above the soil surface</tissue>
    </source>
</reference>
<sequence length="22" mass="2266">MPNGSLSAPGFVDPTTEMPVAF</sequence>
<organism evidence="2">
    <name type="scientific">Arundo donax</name>
    <name type="common">Giant reed</name>
    <name type="synonym">Donax arundinaceus</name>
    <dbReference type="NCBI Taxonomy" id="35708"/>
    <lineage>
        <taxon>Eukaryota</taxon>
        <taxon>Viridiplantae</taxon>
        <taxon>Streptophyta</taxon>
        <taxon>Embryophyta</taxon>
        <taxon>Tracheophyta</taxon>
        <taxon>Spermatophyta</taxon>
        <taxon>Magnoliopsida</taxon>
        <taxon>Liliopsida</taxon>
        <taxon>Poales</taxon>
        <taxon>Poaceae</taxon>
        <taxon>PACMAD clade</taxon>
        <taxon>Arundinoideae</taxon>
        <taxon>Arundineae</taxon>
        <taxon>Arundo</taxon>
    </lineage>
</organism>
<dbReference type="AlphaFoldDB" id="A0A0A9C303"/>
<evidence type="ECO:0000256" key="1">
    <source>
        <dbReference type="SAM" id="MobiDB-lite"/>
    </source>
</evidence>
<feature type="region of interest" description="Disordered" evidence="1">
    <location>
        <begin position="1"/>
        <end position="22"/>
    </location>
</feature>
<proteinExistence type="predicted"/>
<dbReference type="EMBL" id="GBRH01231968">
    <property type="protein sequence ID" value="JAD65927.1"/>
    <property type="molecule type" value="Transcribed_RNA"/>
</dbReference>
<name>A0A0A9C303_ARUDO</name>
<accession>A0A0A9C303</accession>
<reference evidence="2" key="2">
    <citation type="journal article" date="2015" name="Data Brief">
        <title>Shoot transcriptome of the giant reed, Arundo donax.</title>
        <authorList>
            <person name="Barrero R.A."/>
            <person name="Guerrero F.D."/>
            <person name="Moolhuijzen P."/>
            <person name="Goolsby J.A."/>
            <person name="Tidwell J."/>
            <person name="Bellgard S.E."/>
            <person name="Bellgard M.I."/>
        </authorList>
    </citation>
    <scope>NUCLEOTIDE SEQUENCE</scope>
    <source>
        <tissue evidence="2">Shoot tissue taken approximately 20 cm above the soil surface</tissue>
    </source>
</reference>